<organism evidence="1 2">
    <name type="scientific">Aegilops tauschii subsp. strangulata</name>
    <name type="common">Goatgrass</name>
    <dbReference type="NCBI Taxonomy" id="200361"/>
    <lineage>
        <taxon>Eukaryota</taxon>
        <taxon>Viridiplantae</taxon>
        <taxon>Streptophyta</taxon>
        <taxon>Embryophyta</taxon>
        <taxon>Tracheophyta</taxon>
        <taxon>Spermatophyta</taxon>
        <taxon>Magnoliopsida</taxon>
        <taxon>Liliopsida</taxon>
        <taxon>Poales</taxon>
        <taxon>Poaceae</taxon>
        <taxon>BOP clade</taxon>
        <taxon>Pooideae</taxon>
        <taxon>Triticodae</taxon>
        <taxon>Triticeae</taxon>
        <taxon>Triticinae</taxon>
        <taxon>Aegilops</taxon>
    </lineage>
</organism>
<dbReference type="Gramene" id="AET6Gv21009200.11">
    <property type="protein sequence ID" value="AET6Gv21009200.11"/>
    <property type="gene ID" value="AET6Gv21009200"/>
</dbReference>
<dbReference type="PANTHER" id="PTHR12295:SF30">
    <property type="entry name" value="PROTEIN FURRY"/>
    <property type="match status" value="1"/>
</dbReference>
<reference evidence="2" key="2">
    <citation type="journal article" date="2017" name="Nat. Plants">
        <title>The Aegilops tauschii genome reveals multiple impacts of transposons.</title>
        <authorList>
            <person name="Zhao G."/>
            <person name="Zou C."/>
            <person name="Li K."/>
            <person name="Wang K."/>
            <person name="Li T."/>
            <person name="Gao L."/>
            <person name="Zhang X."/>
            <person name="Wang H."/>
            <person name="Yang Z."/>
            <person name="Liu X."/>
            <person name="Jiang W."/>
            <person name="Mao L."/>
            <person name="Kong X."/>
            <person name="Jiao Y."/>
            <person name="Jia J."/>
        </authorList>
    </citation>
    <scope>NUCLEOTIDE SEQUENCE [LARGE SCALE GENOMIC DNA]</scope>
    <source>
        <strain evidence="2">cv. AL8/78</strain>
    </source>
</reference>
<protein>
    <submittedName>
        <fullName evidence="1">Uncharacterized protein</fullName>
    </submittedName>
</protein>
<dbReference type="GO" id="GO:0030427">
    <property type="term" value="C:site of polarized growth"/>
    <property type="evidence" value="ECO:0007669"/>
    <property type="project" value="TreeGrafter"/>
</dbReference>
<reference evidence="1" key="5">
    <citation type="journal article" date="2021" name="G3 (Bethesda)">
        <title>Aegilops tauschii genome assembly Aet v5.0 features greater sequence contiguity and improved annotation.</title>
        <authorList>
            <person name="Wang L."/>
            <person name="Zhu T."/>
            <person name="Rodriguez J.C."/>
            <person name="Deal K.R."/>
            <person name="Dubcovsky J."/>
            <person name="McGuire P.E."/>
            <person name="Lux T."/>
            <person name="Spannagl M."/>
            <person name="Mayer K.F.X."/>
            <person name="Baldrich P."/>
            <person name="Meyers B.C."/>
            <person name="Huo N."/>
            <person name="Gu Y.Q."/>
            <person name="Zhou H."/>
            <person name="Devos K.M."/>
            <person name="Bennetzen J.L."/>
            <person name="Unver T."/>
            <person name="Budak H."/>
            <person name="Gulick P.J."/>
            <person name="Galiba G."/>
            <person name="Kalapos B."/>
            <person name="Nelson D.R."/>
            <person name="Li P."/>
            <person name="You F.M."/>
            <person name="Luo M.C."/>
            <person name="Dvorak J."/>
        </authorList>
    </citation>
    <scope>NUCLEOTIDE SEQUENCE [LARGE SCALE GENOMIC DNA]</scope>
    <source>
        <strain evidence="1">cv. AL8/78</strain>
    </source>
</reference>
<reference evidence="1" key="4">
    <citation type="submission" date="2019-03" db="UniProtKB">
        <authorList>
            <consortium name="EnsemblPlants"/>
        </authorList>
    </citation>
    <scope>IDENTIFICATION</scope>
</reference>
<evidence type="ECO:0000313" key="2">
    <source>
        <dbReference type="Proteomes" id="UP000015105"/>
    </source>
</evidence>
<accession>A0A453Q7A2</accession>
<dbReference type="Proteomes" id="UP000015105">
    <property type="component" value="Chromosome 6D"/>
</dbReference>
<reference evidence="2" key="1">
    <citation type="journal article" date="2014" name="Science">
        <title>Ancient hybridizations among the ancestral genomes of bread wheat.</title>
        <authorList>
            <consortium name="International Wheat Genome Sequencing Consortium,"/>
            <person name="Marcussen T."/>
            <person name="Sandve S.R."/>
            <person name="Heier L."/>
            <person name="Spannagl M."/>
            <person name="Pfeifer M."/>
            <person name="Jakobsen K.S."/>
            <person name="Wulff B.B."/>
            <person name="Steuernagel B."/>
            <person name="Mayer K.F."/>
            <person name="Olsen O.A."/>
        </authorList>
    </citation>
    <scope>NUCLEOTIDE SEQUENCE [LARGE SCALE GENOMIC DNA]</scope>
    <source>
        <strain evidence="2">cv. AL8/78</strain>
    </source>
</reference>
<dbReference type="EnsemblPlants" id="AET6Gv21009200.11">
    <property type="protein sequence ID" value="AET6Gv21009200.11"/>
    <property type="gene ID" value="AET6Gv21009200"/>
</dbReference>
<dbReference type="PANTHER" id="PTHR12295">
    <property type="entry name" value="FURRY-RELATED"/>
    <property type="match status" value="1"/>
</dbReference>
<keyword evidence="2" id="KW-1185">Reference proteome</keyword>
<sequence length="122" mass="13896">LARFLPLARRRIETAQAQDGQYLRPSDPSYEQVLDSLAMVARHTPLPLLEALLRWRESESPKGAHDASTYQKKLAVECIFSSACIRFAEYCPQEGITEKLWNGLESFVFDWLINADRGLLAK</sequence>
<dbReference type="InterPro" id="IPR039867">
    <property type="entry name" value="Furry/Tao3/Mor2"/>
</dbReference>
<dbReference type="GO" id="GO:0000902">
    <property type="term" value="P:cell morphogenesis"/>
    <property type="evidence" value="ECO:0007669"/>
    <property type="project" value="InterPro"/>
</dbReference>
<reference evidence="1" key="3">
    <citation type="journal article" date="2017" name="Nature">
        <title>Genome sequence of the progenitor of the wheat D genome Aegilops tauschii.</title>
        <authorList>
            <person name="Luo M.C."/>
            <person name="Gu Y.Q."/>
            <person name="Puiu D."/>
            <person name="Wang H."/>
            <person name="Twardziok S.O."/>
            <person name="Deal K.R."/>
            <person name="Huo N."/>
            <person name="Zhu T."/>
            <person name="Wang L."/>
            <person name="Wang Y."/>
            <person name="McGuire P.E."/>
            <person name="Liu S."/>
            <person name="Long H."/>
            <person name="Ramasamy R.K."/>
            <person name="Rodriguez J.C."/>
            <person name="Van S.L."/>
            <person name="Yuan L."/>
            <person name="Wang Z."/>
            <person name="Xia Z."/>
            <person name="Xiao L."/>
            <person name="Anderson O.D."/>
            <person name="Ouyang S."/>
            <person name="Liang Y."/>
            <person name="Zimin A.V."/>
            <person name="Pertea G."/>
            <person name="Qi P."/>
            <person name="Bennetzen J.L."/>
            <person name="Dai X."/>
            <person name="Dawson M.W."/>
            <person name="Muller H.G."/>
            <person name="Kugler K."/>
            <person name="Rivarola-Duarte L."/>
            <person name="Spannagl M."/>
            <person name="Mayer K.F.X."/>
            <person name="Lu F.H."/>
            <person name="Bevan M.W."/>
            <person name="Leroy P."/>
            <person name="Li P."/>
            <person name="You F.M."/>
            <person name="Sun Q."/>
            <person name="Liu Z."/>
            <person name="Lyons E."/>
            <person name="Wicker T."/>
            <person name="Salzberg S.L."/>
            <person name="Devos K.M."/>
            <person name="Dvorak J."/>
        </authorList>
    </citation>
    <scope>NUCLEOTIDE SEQUENCE [LARGE SCALE GENOMIC DNA]</scope>
    <source>
        <strain evidence="1">cv. AL8/78</strain>
    </source>
</reference>
<proteinExistence type="predicted"/>
<dbReference type="AlphaFoldDB" id="A0A453Q7A2"/>
<dbReference type="GO" id="GO:0005938">
    <property type="term" value="C:cell cortex"/>
    <property type="evidence" value="ECO:0007669"/>
    <property type="project" value="TreeGrafter"/>
</dbReference>
<name>A0A453Q7A2_AEGTS</name>
<evidence type="ECO:0000313" key="1">
    <source>
        <dbReference type="EnsemblPlants" id="AET6Gv21009200.11"/>
    </source>
</evidence>